<organism evidence="1 2">
    <name type="scientific">Platysternon megacephalum</name>
    <name type="common">big-headed turtle</name>
    <dbReference type="NCBI Taxonomy" id="55544"/>
    <lineage>
        <taxon>Eukaryota</taxon>
        <taxon>Metazoa</taxon>
        <taxon>Chordata</taxon>
        <taxon>Craniata</taxon>
        <taxon>Vertebrata</taxon>
        <taxon>Euteleostomi</taxon>
        <taxon>Archelosauria</taxon>
        <taxon>Testudinata</taxon>
        <taxon>Testudines</taxon>
        <taxon>Cryptodira</taxon>
        <taxon>Durocryptodira</taxon>
        <taxon>Testudinoidea</taxon>
        <taxon>Platysternidae</taxon>
        <taxon>Platysternon</taxon>
    </lineage>
</organism>
<proteinExistence type="predicted"/>
<accession>A0A4D9EMN7</accession>
<keyword evidence="2" id="KW-1185">Reference proteome</keyword>
<comment type="caution">
    <text evidence="1">The sequence shown here is derived from an EMBL/GenBank/DDBJ whole genome shotgun (WGS) entry which is preliminary data.</text>
</comment>
<dbReference type="Proteomes" id="UP000297703">
    <property type="component" value="Unassembled WGS sequence"/>
</dbReference>
<reference evidence="1 2" key="2">
    <citation type="submission" date="2019-04" db="EMBL/GenBank/DDBJ databases">
        <title>The genome sequence of big-headed turtle.</title>
        <authorList>
            <person name="Gong S."/>
        </authorList>
    </citation>
    <scope>NUCLEOTIDE SEQUENCE [LARGE SCALE GENOMIC DNA]</scope>
    <source>
        <strain evidence="1">DO16091913</strain>
        <tissue evidence="1">Muscle</tissue>
    </source>
</reference>
<gene>
    <name evidence="1" type="ORF">DR999_PMT09967</name>
</gene>
<evidence type="ECO:0000313" key="2">
    <source>
        <dbReference type="Proteomes" id="UP000297703"/>
    </source>
</evidence>
<sequence length="165" mass="17642">MLVTLSGRHPQDTGADSMGRGLLIPKHWELEEGTSLFGLCTCAAWGDIGRGKGEPYPAPTLCCKASDGYLATEQIPDLRLGLGPCMMDQQVTARQGSSPLSSTPQGLGQLATEFQRALWGGLLPVRSALSSTLLFGSPRVGLRWEGKPSCAALCLILYITTIIYF</sequence>
<protein>
    <submittedName>
        <fullName evidence="1">Sialate O-acetylesterase</fullName>
    </submittedName>
</protein>
<dbReference type="AlphaFoldDB" id="A0A4D9EMN7"/>
<reference evidence="1 2" key="1">
    <citation type="submission" date="2019-04" db="EMBL/GenBank/DDBJ databases">
        <title>Draft genome of the big-headed turtle Platysternon megacephalum.</title>
        <authorList>
            <person name="Gong S."/>
        </authorList>
    </citation>
    <scope>NUCLEOTIDE SEQUENCE [LARGE SCALE GENOMIC DNA]</scope>
    <source>
        <strain evidence="1">DO16091913</strain>
        <tissue evidence="1">Muscle</tissue>
    </source>
</reference>
<evidence type="ECO:0000313" key="1">
    <source>
        <dbReference type="EMBL" id="TFK07284.1"/>
    </source>
</evidence>
<dbReference type="EMBL" id="QXTE01000087">
    <property type="protein sequence ID" value="TFK07284.1"/>
    <property type="molecule type" value="Genomic_DNA"/>
</dbReference>
<name>A0A4D9EMN7_9SAUR</name>